<dbReference type="InterPro" id="IPR008920">
    <property type="entry name" value="TF_FadR/GntR_C"/>
</dbReference>
<dbReference type="PANTHER" id="PTHR43537">
    <property type="entry name" value="TRANSCRIPTIONAL REGULATOR, GNTR FAMILY"/>
    <property type="match status" value="1"/>
</dbReference>
<dbReference type="InterPro" id="IPR011711">
    <property type="entry name" value="GntR_C"/>
</dbReference>
<dbReference type="GO" id="GO:0003700">
    <property type="term" value="F:DNA-binding transcription factor activity"/>
    <property type="evidence" value="ECO:0007669"/>
    <property type="project" value="InterPro"/>
</dbReference>
<name>A0A2T3NP67_9GAMM</name>
<evidence type="ECO:0000313" key="5">
    <source>
        <dbReference type="EMBL" id="PSW18076.1"/>
    </source>
</evidence>
<dbReference type="SUPFAM" id="SSF46785">
    <property type="entry name" value="Winged helix' DNA-binding domain"/>
    <property type="match status" value="1"/>
</dbReference>
<dbReference type="EMBL" id="PYMA01000013">
    <property type="protein sequence ID" value="PSW18076.1"/>
    <property type="molecule type" value="Genomic_DNA"/>
</dbReference>
<dbReference type="SMART" id="SM00345">
    <property type="entry name" value="HTH_GNTR"/>
    <property type="match status" value="1"/>
</dbReference>
<sequence>MTATKEAINKTEIAYNELEKKIIFRELEPGTMVSEKQLAESLDLGRTPVREALQRLSYERMVEIHPRRGIQIPLISIESQLKILEVRRDIEALCVRYAASRASTEEKQRMQQLAEQLEVCAEQKDDVQYAVLLKNIHRLLVKAADNEYLQLAMAPLQGLSRRFWFAFKNEHADLTEASSLHAAVLRAVIHTDAEEAVAASHRLNDYLTDFAYRSIKSR</sequence>
<keyword evidence="2" id="KW-0238">DNA-binding</keyword>
<dbReference type="AlphaFoldDB" id="A0A2T3NP67"/>
<evidence type="ECO:0000256" key="1">
    <source>
        <dbReference type="ARBA" id="ARBA00023015"/>
    </source>
</evidence>
<gene>
    <name evidence="5" type="ORF">C9I98_18475</name>
</gene>
<keyword evidence="1" id="KW-0805">Transcription regulation</keyword>
<dbReference type="RefSeq" id="WP_036832370.1">
    <property type="nucleotide sequence ID" value="NZ_JGVO01001623.1"/>
</dbReference>
<dbReference type="OrthoDB" id="9799812at2"/>
<reference evidence="5 6" key="1">
    <citation type="submission" date="2018-01" db="EMBL/GenBank/DDBJ databases">
        <title>Whole genome sequencing of Histamine producing bacteria.</title>
        <authorList>
            <person name="Butler K."/>
        </authorList>
    </citation>
    <scope>NUCLEOTIDE SEQUENCE [LARGE SCALE GENOMIC DNA]</scope>
    <source>
        <strain evidence="5 6">DSM 100436</strain>
    </source>
</reference>
<comment type="caution">
    <text evidence="5">The sequence shown here is derived from an EMBL/GenBank/DDBJ whole genome shotgun (WGS) entry which is preliminary data.</text>
</comment>
<evidence type="ECO:0000259" key="4">
    <source>
        <dbReference type="PROSITE" id="PS50949"/>
    </source>
</evidence>
<proteinExistence type="predicted"/>
<evidence type="ECO:0000256" key="2">
    <source>
        <dbReference type="ARBA" id="ARBA00023125"/>
    </source>
</evidence>
<dbReference type="GO" id="GO:0003677">
    <property type="term" value="F:DNA binding"/>
    <property type="evidence" value="ECO:0007669"/>
    <property type="project" value="UniProtKB-KW"/>
</dbReference>
<dbReference type="SMART" id="SM00895">
    <property type="entry name" value="FCD"/>
    <property type="match status" value="1"/>
</dbReference>
<dbReference type="Proteomes" id="UP000241771">
    <property type="component" value="Unassembled WGS sequence"/>
</dbReference>
<dbReference type="Pfam" id="PF07729">
    <property type="entry name" value="FCD"/>
    <property type="match status" value="1"/>
</dbReference>
<dbReference type="PANTHER" id="PTHR43537:SF45">
    <property type="entry name" value="GNTR FAMILY REGULATORY PROTEIN"/>
    <property type="match status" value="1"/>
</dbReference>
<dbReference type="SUPFAM" id="SSF48008">
    <property type="entry name" value="GntR ligand-binding domain-like"/>
    <property type="match status" value="1"/>
</dbReference>
<keyword evidence="6" id="KW-1185">Reference proteome</keyword>
<evidence type="ECO:0000313" key="6">
    <source>
        <dbReference type="Proteomes" id="UP000241771"/>
    </source>
</evidence>
<dbReference type="InterPro" id="IPR000524">
    <property type="entry name" value="Tscrpt_reg_HTH_GntR"/>
</dbReference>
<feature type="domain" description="HTH gntR-type" evidence="4">
    <location>
        <begin position="8"/>
        <end position="75"/>
    </location>
</feature>
<protein>
    <submittedName>
        <fullName evidence="5">GntR family transcriptional regulator</fullName>
    </submittedName>
</protein>
<dbReference type="InterPro" id="IPR036390">
    <property type="entry name" value="WH_DNA-bd_sf"/>
</dbReference>
<dbReference type="PROSITE" id="PS50949">
    <property type="entry name" value="HTH_GNTR"/>
    <property type="match status" value="1"/>
</dbReference>
<dbReference type="Gene3D" id="1.10.10.10">
    <property type="entry name" value="Winged helix-like DNA-binding domain superfamily/Winged helix DNA-binding domain"/>
    <property type="match status" value="1"/>
</dbReference>
<dbReference type="InterPro" id="IPR036388">
    <property type="entry name" value="WH-like_DNA-bd_sf"/>
</dbReference>
<accession>A0A2T3NP67</accession>
<dbReference type="CDD" id="cd07377">
    <property type="entry name" value="WHTH_GntR"/>
    <property type="match status" value="1"/>
</dbReference>
<dbReference type="Gene3D" id="1.20.120.530">
    <property type="entry name" value="GntR ligand-binding domain-like"/>
    <property type="match status" value="1"/>
</dbReference>
<organism evidence="5 6">
    <name type="scientific">Photobacterium sanctipauli</name>
    <dbReference type="NCBI Taxonomy" id="1342794"/>
    <lineage>
        <taxon>Bacteria</taxon>
        <taxon>Pseudomonadati</taxon>
        <taxon>Pseudomonadota</taxon>
        <taxon>Gammaproteobacteria</taxon>
        <taxon>Vibrionales</taxon>
        <taxon>Vibrionaceae</taxon>
        <taxon>Photobacterium</taxon>
    </lineage>
</organism>
<dbReference type="Pfam" id="PF00392">
    <property type="entry name" value="GntR"/>
    <property type="match status" value="1"/>
</dbReference>
<keyword evidence="3" id="KW-0804">Transcription</keyword>
<evidence type="ECO:0000256" key="3">
    <source>
        <dbReference type="ARBA" id="ARBA00023163"/>
    </source>
</evidence>